<keyword evidence="4" id="KW-1185">Reference proteome</keyword>
<dbReference type="InterPro" id="IPR046801">
    <property type="entry name" value="OpcA_G6PD_N"/>
</dbReference>
<dbReference type="Pfam" id="PF20171">
    <property type="entry name" value="OpcA_G6PD_C"/>
    <property type="match status" value="1"/>
</dbReference>
<dbReference type="EMBL" id="BKZW01000001">
    <property type="protein sequence ID" value="GER89152.1"/>
    <property type="molecule type" value="Genomic_DNA"/>
</dbReference>
<sequence>MKGVGMVMDNSAAPGMQLPWAGKQVSPEHVEVELSTLWRLAADNMRISQNMNVRTSVLNFVICAQDEKTARKASAVLRDLASTHIARVTLLILDTRSDGPSEVSTWITLRSFPIISDIMRHHFEQVTATVGGKAIQYVDNIVQSLLKPDLPVYLWWLNDLPEDHDIFHRLIKLSSRVIIDSSHFTQPEEQISAASAILQQAPQCALSDLTWGRVTAWRELIAQFFDIPEYRPYLMAVDTISIEHIVATSSQALDHHSSQKNPIRALLLAAWLKTRLGWKLSEDESDNSRDPVTGTYSWHMSERDMNKVVTQPLSAITSGEQKTSAPLGGIRISVQPRELVKSAPGTLCLVRMVCTVEGKQAIFTIERGDDDDHVLTSVEVPGSPRPPRTVSIAATHKESDLLHNELEIMGRDRLYEQMLHEVFALLAE</sequence>
<comment type="caution">
    <text evidence="3">The sequence shown here is derived from an EMBL/GenBank/DDBJ whole genome shotgun (WGS) entry which is preliminary data.</text>
</comment>
<accession>A0A5J4KPQ0</accession>
<dbReference type="PANTHER" id="PTHR38658:SF1">
    <property type="entry name" value="OXPP CYCLE PROTEIN OPCA-RELATED"/>
    <property type="match status" value="1"/>
</dbReference>
<evidence type="ECO:0000313" key="4">
    <source>
        <dbReference type="Proteomes" id="UP000326912"/>
    </source>
</evidence>
<evidence type="ECO:0000259" key="2">
    <source>
        <dbReference type="Pfam" id="PF20171"/>
    </source>
</evidence>
<dbReference type="InterPro" id="IPR004555">
    <property type="entry name" value="G6PDH_assembly_OpcA"/>
</dbReference>
<feature type="domain" description="Glucose-6-phosphate dehydrogenase assembly protein OpcA N-terminal" evidence="1">
    <location>
        <begin position="79"/>
        <end position="193"/>
    </location>
</feature>
<protein>
    <recommendedName>
        <fullName evidence="5">Glucose-6-phosphate dehydrogenase</fullName>
    </recommendedName>
</protein>
<dbReference type="Proteomes" id="UP000326912">
    <property type="component" value="Unassembled WGS sequence"/>
</dbReference>
<dbReference type="InterPro" id="IPR046802">
    <property type="entry name" value="OpcA_G6PD_C"/>
</dbReference>
<evidence type="ECO:0008006" key="5">
    <source>
        <dbReference type="Google" id="ProtNLM"/>
    </source>
</evidence>
<evidence type="ECO:0000313" key="3">
    <source>
        <dbReference type="EMBL" id="GER89152.1"/>
    </source>
</evidence>
<dbReference type="PANTHER" id="PTHR38658">
    <property type="entry name" value="OXPP CYCLE PROTEIN OPCA-RELATED"/>
    <property type="match status" value="1"/>
</dbReference>
<evidence type="ECO:0000259" key="1">
    <source>
        <dbReference type="Pfam" id="PF10128"/>
    </source>
</evidence>
<dbReference type="Pfam" id="PF10128">
    <property type="entry name" value="OpcA_G6PD_assem"/>
    <property type="match status" value="1"/>
</dbReference>
<organism evidence="3 4">
    <name type="scientific">Dictyobacter vulcani</name>
    <dbReference type="NCBI Taxonomy" id="2607529"/>
    <lineage>
        <taxon>Bacteria</taxon>
        <taxon>Bacillati</taxon>
        <taxon>Chloroflexota</taxon>
        <taxon>Ktedonobacteria</taxon>
        <taxon>Ktedonobacterales</taxon>
        <taxon>Dictyobacteraceae</taxon>
        <taxon>Dictyobacter</taxon>
    </lineage>
</organism>
<reference evidence="3 4" key="1">
    <citation type="submission" date="2019-10" db="EMBL/GenBank/DDBJ databases">
        <title>Dictyobacter vulcani sp. nov., within the class Ktedonobacteria, isolated from soil of volcanic Mt. Zao.</title>
        <authorList>
            <person name="Zheng Y."/>
            <person name="Wang C.M."/>
            <person name="Sakai Y."/>
            <person name="Abe K."/>
            <person name="Yokota A."/>
            <person name="Yabe S."/>
        </authorList>
    </citation>
    <scope>NUCLEOTIDE SEQUENCE [LARGE SCALE GENOMIC DNA]</scope>
    <source>
        <strain evidence="3 4">W12</strain>
    </source>
</reference>
<proteinExistence type="predicted"/>
<dbReference type="AlphaFoldDB" id="A0A5J4KPQ0"/>
<name>A0A5J4KPQ0_9CHLR</name>
<feature type="domain" description="Glucose-6-phosphate dehydrogenase assembly protein OpcA C-terminal" evidence="2">
    <location>
        <begin position="205"/>
        <end position="419"/>
    </location>
</feature>
<gene>
    <name evidence="3" type="ORF">KDW_33140</name>
</gene>